<dbReference type="STRING" id="1965070.A0A3S3Q990"/>
<evidence type="ECO:0000256" key="7">
    <source>
        <dbReference type="ARBA" id="ARBA00022824"/>
    </source>
</evidence>
<reference evidence="13 14" key="1">
    <citation type="journal article" date="2018" name="Gigascience">
        <title>Genomes of trombidid mites reveal novel predicted allergens and laterally-transferred genes associated with secondary metabolism.</title>
        <authorList>
            <person name="Dong X."/>
            <person name="Chaisiri K."/>
            <person name="Xia D."/>
            <person name="Armstrong S.D."/>
            <person name="Fang Y."/>
            <person name="Donnelly M.J."/>
            <person name="Kadowaki T."/>
            <person name="McGarry J.W."/>
            <person name="Darby A.C."/>
            <person name="Makepeace B.L."/>
        </authorList>
    </citation>
    <scope>NUCLEOTIDE SEQUENCE [LARGE SCALE GENOMIC DNA]</scope>
    <source>
        <strain evidence="13">UoL-WK</strain>
    </source>
</reference>
<dbReference type="PANTHER" id="PTHR10408:SF7">
    <property type="entry name" value="DIACYLGLYCEROL O-ACYLTRANSFERASE 1"/>
    <property type="match status" value="1"/>
</dbReference>
<comment type="caution">
    <text evidence="13">The sequence shown here is derived from an EMBL/GenBank/DDBJ whole genome shotgun (WGS) entry which is preliminary data.</text>
</comment>
<feature type="transmembrane region" description="Helical" evidence="12">
    <location>
        <begin position="310"/>
        <end position="328"/>
    </location>
</feature>
<feature type="transmembrane region" description="Helical" evidence="12">
    <location>
        <begin position="39"/>
        <end position="55"/>
    </location>
</feature>
<evidence type="ECO:0000256" key="1">
    <source>
        <dbReference type="ARBA" id="ARBA00004477"/>
    </source>
</evidence>
<sequence>MLMFTLTILLESVNKHGFKLTVQPLKNLCHFNPLKSSECLSFCCITIFIVNSLLIEKAIARFKLTRYYSAPLIIGNLLALFILPIAVKKVGAFNHFGGLFVFFYTTVALLKLSSYHMVNYWFRRAVKENKNIFFTIDYLHKVYTVPEDKSLTYPNNLTFSNMCYFIIAPTLCYDLHFPRSSRPLSEKLKNLLLLVLFTFLFHILVCQIVVPSVLEILLNESKISSIAYILMRIKTIFTIQLLLFLFFYTYFHLYLNFLADITNFADRLFYRDWWNSRILNQFWRRWNLPTHKFCIRHIYMPLIARGFSRYTALFAVFLASAVFHEYLVCLSLELNHHYLGIGLIAQTPLLVLEFQRKETNKKSLFIDLFVTAFCFIVTEQVFCLYFRTYLQTHGITEMN</sequence>
<feature type="transmembrane region" description="Helical" evidence="12">
    <location>
        <begin position="364"/>
        <end position="390"/>
    </location>
</feature>
<dbReference type="AlphaFoldDB" id="A0A3S3Q990"/>
<comment type="pathway">
    <text evidence="2">Lipid metabolism.</text>
</comment>
<evidence type="ECO:0000256" key="4">
    <source>
        <dbReference type="ARBA" id="ARBA00013244"/>
    </source>
</evidence>
<dbReference type="GO" id="GO:0005789">
    <property type="term" value="C:endoplasmic reticulum membrane"/>
    <property type="evidence" value="ECO:0007669"/>
    <property type="project" value="UniProtKB-SubCell"/>
</dbReference>
<gene>
    <name evidence="13" type="ORF">B4U79_05549</name>
</gene>
<feature type="transmembrane region" description="Helical" evidence="12">
    <location>
        <begin position="67"/>
        <end position="87"/>
    </location>
</feature>
<dbReference type="OrthoDB" id="10039049at2759"/>
<feature type="active site" evidence="11">
    <location>
        <position position="324"/>
    </location>
</feature>
<feature type="transmembrane region" description="Helical" evidence="12">
    <location>
        <begin position="191"/>
        <end position="214"/>
    </location>
</feature>
<evidence type="ECO:0000256" key="3">
    <source>
        <dbReference type="ARBA" id="ARBA00009010"/>
    </source>
</evidence>
<keyword evidence="10 13" id="KW-0012">Acyltransferase</keyword>
<proteinExistence type="inferred from homology"/>
<dbReference type="EC" id="2.3.1.20" evidence="4"/>
<keyword evidence="5 13" id="KW-0808">Transferase</keyword>
<evidence type="ECO:0000313" key="14">
    <source>
        <dbReference type="Proteomes" id="UP000285301"/>
    </source>
</evidence>
<dbReference type="InterPro" id="IPR004299">
    <property type="entry name" value="MBOAT_fam"/>
</dbReference>
<name>A0A3S3Q990_9ACAR</name>
<keyword evidence="6 12" id="KW-0812">Transmembrane</keyword>
<protein>
    <recommendedName>
        <fullName evidence="4">diacylglycerol O-acyltransferase</fullName>
        <ecNumber evidence="4">2.3.1.20</ecNumber>
    </recommendedName>
</protein>
<keyword evidence="7" id="KW-0256">Endoplasmic reticulum</keyword>
<evidence type="ECO:0000256" key="10">
    <source>
        <dbReference type="ARBA" id="ARBA00023315"/>
    </source>
</evidence>
<keyword evidence="9 12" id="KW-0472">Membrane</keyword>
<accession>A0A3S3Q990</accession>
<feature type="transmembrane region" description="Helical" evidence="12">
    <location>
        <begin position="99"/>
        <end position="122"/>
    </location>
</feature>
<comment type="similarity">
    <text evidence="3">Belongs to the membrane-bound acyltransferase family. Sterol o-acyltransferase subfamily.</text>
</comment>
<dbReference type="PANTHER" id="PTHR10408">
    <property type="entry name" value="STEROL O-ACYLTRANSFERASE"/>
    <property type="match status" value="1"/>
</dbReference>
<dbReference type="GO" id="GO:0004144">
    <property type="term" value="F:diacylglycerol O-acyltransferase activity"/>
    <property type="evidence" value="ECO:0007669"/>
    <property type="project" value="UniProtKB-EC"/>
</dbReference>
<dbReference type="InterPro" id="IPR014371">
    <property type="entry name" value="Oat_ACAT_DAG_ARE"/>
</dbReference>
<keyword evidence="14" id="KW-1185">Reference proteome</keyword>
<evidence type="ECO:0000256" key="8">
    <source>
        <dbReference type="ARBA" id="ARBA00022989"/>
    </source>
</evidence>
<feature type="non-terminal residue" evidence="13">
    <location>
        <position position="399"/>
    </location>
</feature>
<evidence type="ECO:0000313" key="13">
    <source>
        <dbReference type="EMBL" id="RWS05677.1"/>
    </source>
</evidence>
<keyword evidence="8 12" id="KW-1133">Transmembrane helix</keyword>
<evidence type="ECO:0000256" key="5">
    <source>
        <dbReference type="ARBA" id="ARBA00022679"/>
    </source>
</evidence>
<dbReference type="GO" id="GO:0019432">
    <property type="term" value="P:triglyceride biosynthetic process"/>
    <property type="evidence" value="ECO:0007669"/>
    <property type="project" value="TreeGrafter"/>
</dbReference>
<dbReference type="Pfam" id="PF03062">
    <property type="entry name" value="MBOAT"/>
    <property type="match status" value="1"/>
</dbReference>
<dbReference type="UniPathway" id="UPA00230"/>
<evidence type="ECO:0000256" key="2">
    <source>
        <dbReference type="ARBA" id="ARBA00005189"/>
    </source>
</evidence>
<evidence type="ECO:0000256" key="9">
    <source>
        <dbReference type="ARBA" id="ARBA00023136"/>
    </source>
</evidence>
<evidence type="ECO:0000256" key="12">
    <source>
        <dbReference type="SAM" id="Phobius"/>
    </source>
</evidence>
<dbReference type="Proteomes" id="UP000285301">
    <property type="component" value="Unassembled WGS sequence"/>
</dbReference>
<dbReference type="EMBL" id="NCKU01004635">
    <property type="protein sequence ID" value="RWS05677.1"/>
    <property type="molecule type" value="Genomic_DNA"/>
</dbReference>
<dbReference type="PIRSF" id="PIRSF000439">
    <property type="entry name" value="Oat_ACAT_DAG_ARE"/>
    <property type="match status" value="1"/>
</dbReference>
<feature type="transmembrane region" description="Helical" evidence="12">
    <location>
        <begin position="226"/>
        <end position="248"/>
    </location>
</feature>
<organism evidence="13 14">
    <name type="scientific">Dinothrombium tinctorium</name>
    <dbReference type="NCBI Taxonomy" id="1965070"/>
    <lineage>
        <taxon>Eukaryota</taxon>
        <taxon>Metazoa</taxon>
        <taxon>Ecdysozoa</taxon>
        <taxon>Arthropoda</taxon>
        <taxon>Chelicerata</taxon>
        <taxon>Arachnida</taxon>
        <taxon>Acari</taxon>
        <taxon>Acariformes</taxon>
        <taxon>Trombidiformes</taxon>
        <taxon>Prostigmata</taxon>
        <taxon>Anystina</taxon>
        <taxon>Parasitengona</taxon>
        <taxon>Trombidioidea</taxon>
        <taxon>Trombidiidae</taxon>
        <taxon>Dinothrombium</taxon>
    </lineage>
</organism>
<comment type="subcellular location">
    <subcellularLocation>
        <location evidence="1">Endoplasmic reticulum membrane</location>
        <topology evidence="1">Multi-pass membrane protein</topology>
    </subcellularLocation>
</comment>
<evidence type="ECO:0000256" key="6">
    <source>
        <dbReference type="ARBA" id="ARBA00022692"/>
    </source>
</evidence>
<evidence type="ECO:0000256" key="11">
    <source>
        <dbReference type="PIRSR" id="PIRSR000439-1"/>
    </source>
</evidence>